<dbReference type="KEGG" id="cput:CONPUDRAFT_119329"/>
<feature type="region of interest" description="Disordered" evidence="6">
    <location>
        <begin position="250"/>
        <end position="272"/>
    </location>
</feature>
<reference evidence="10" key="1">
    <citation type="journal article" date="2012" name="Science">
        <title>The Paleozoic origin of enzymatic lignin decomposition reconstructed from 31 fungal genomes.</title>
        <authorList>
            <person name="Floudas D."/>
            <person name="Binder M."/>
            <person name="Riley R."/>
            <person name="Barry K."/>
            <person name="Blanchette R.A."/>
            <person name="Henrissat B."/>
            <person name="Martinez A.T."/>
            <person name="Otillar R."/>
            <person name="Spatafora J.W."/>
            <person name="Yadav J.S."/>
            <person name="Aerts A."/>
            <person name="Benoit I."/>
            <person name="Boyd A."/>
            <person name="Carlson A."/>
            <person name="Copeland A."/>
            <person name="Coutinho P.M."/>
            <person name="de Vries R.P."/>
            <person name="Ferreira P."/>
            <person name="Findley K."/>
            <person name="Foster B."/>
            <person name="Gaskell J."/>
            <person name="Glotzer D."/>
            <person name="Gorecki P."/>
            <person name="Heitman J."/>
            <person name="Hesse C."/>
            <person name="Hori C."/>
            <person name="Igarashi K."/>
            <person name="Jurgens J.A."/>
            <person name="Kallen N."/>
            <person name="Kersten P."/>
            <person name="Kohler A."/>
            <person name="Kuees U."/>
            <person name="Kumar T.K.A."/>
            <person name="Kuo A."/>
            <person name="LaButti K."/>
            <person name="Larrondo L.F."/>
            <person name="Lindquist E."/>
            <person name="Ling A."/>
            <person name="Lombard V."/>
            <person name="Lucas S."/>
            <person name="Lundell T."/>
            <person name="Martin R."/>
            <person name="McLaughlin D.J."/>
            <person name="Morgenstern I."/>
            <person name="Morin E."/>
            <person name="Murat C."/>
            <person name="Nagy L.G."/>
            <person name="Nolan M."/>
            <person name="Ohm R.A."/>
            <person name="Patyshakuliyeva A."/>
            <person name="Rokas A."/>
            <person name="Ruiz-Duenas F.J."/>
            <person name="Sabat G."/>
            <person name="Salamov A."/>
            <person name="Samejima M."/>
            <person name="Schmutz J."/>
            <person name="Slot J.C."/>
            <person name="St John F."/>
            <person name="Stenlid J."/>
            <person name="Sun H."/>
            <person name="Sun S."/>
            <person name="Syed K."/>
            <person name="Tsang A."/>
            <person name="Wiebenga A."/>
            <person name="Young D."/>
            <person name="Pisabarro A."/>
            <person name="Eastwood D.C."/>
            <person name="Martin F."/>
            <person name="Cullen D."/>
            <person name="Grigoriev I.V."/>
            <person name="Hibbett D.S."/>
        </authorList>
    </citation>
    <scope>NUCLEOTIDE SEQUENCE [LARGE SCALE GENOMIC DNA]</scope>
    <source>
        <strain evidence="10">RWD-64-598 SS2</strain>
    </source>
</reference>
<keyword evidence="2" id="KW-0813">Transport</keyword>
<feature type="transmembrane region" description="Helical" evidence="7">
    <location>
        <begin position="204"/>
        <end position="226"/>
    </location>
</feature>
<proteinExistence type="predicted"/>
<name>A0A5M3MYP7_CONPW</name>
<feature type="transmembrane region" description="Helical" evidence="7">
    <location>
        <begin position="72"/>
        <end position="91"/>
    </location>
</feature>
<comment type="subcellular location">
    <subcellularLocation>
        <location evidence="1">Membrane</location>
        <topology evidence="1">Multi-pass membrane protein</topology>
    </subcellularLocation>
</comment>
<keyword evidence="10" id="KW-1185">Reference proteome</keyword>
<evidence type="ECO:0000259" key="8">
    <source>
        <dbReference type="PROSITE" id="PS50850"/>
    </source>
</evidence>
<evidence type="ECO:0000256" key="6">
    <source>
        <dbReference type="SAM" id="MobiDB-lite"/>
    </source>
</evidence>
<evidence type="ECO:0000313" key="10">
    <source>
        <dbReference type="Proteomes" id="UP000053558"/>
    </source>
</evidence>
<evidence type="ECO:0000313" key="9">
    <source>
        <dbReference type="EMBL" id="EIW83914.1"/>
    </source>
</evidence>
<dbReference type="GeneID" id="19199462"/>
<evidence type="ECO:0000256" key="1">
    <source>
        <dbReference type="ARBA" id="ARBA00004141"/>
    </source>
</evidence>
<dbReference type="AlphaFoldDB" id="A0A5M3MYP7"/>
<feature type="transmembrane region" description="Helical" evidence="7">
    <location>
        <begin position="327"/>
        <end position="346"/>
    </location>
</feature>
<dbReference type="InterPro" id="IPR020846">
    <property type="entry name" value="MFS_dom"/>
</dbReference>
<dbReference type="OrthoDB" id="419616at2759"/>
<keyword evidence="3 7" id="KW-0812">Transmembrane</keyword>
<dbReference type="PANTHER" id="PTHR23504:SF15">
    <property type="entry name" value="MAJOR FACILITATOR SUPERFAMILY (MFS) PROFILE DOMAIN-CONTAINING PROTEIN"/>
    <property type="match status" value="1"/>
</dbReference>
<evidence type="ECO:0000256" key="3">
    <source>
        <dbReference type="ARBA" id="ARBA00022692"/>
    </source>
</evidence>
<evidence type="ECO:0000256" key="2">
    <source>
        <dbReference type="ARBA" id="ARBA00022448"/>
    </source>
</evidence>
<gene>
    <name evidence="9" type="ORF">CONPUDRAFT_119329</name>
</gene>
<feature type="transmembrane region" description="Helical" evidence="7">
    <location>
        <begin position="461"/>
        <end position="481"/>
    </location>
</feature>
<dbReference type="PANTHER" id="PTHR23504">
    <property type="entry name" value="MAJOR FACILITATOR SUPERFAMILY DOMAIN-CONTAINING PROTEIN 10"/>
    <property type="match status" value="1"/>
</dbReference>
<dbReference type="Gene3D" id="1.20.1250.20">
    <property type="entry name" value="MFS general substrate transporter like domains"/>
    <property type="match status" value="1"/>
</dbReference>
<protein>
    <submittedName>
        <fullName evidence="9">MFS multidrug-resistance DHA1 sub-family</fullName>
    </submittedName>
</protein>
<dbReference type="PROSITE" id="PS50850">
    <property type="entry name" value="MFS"/>
    <property type="match status" value="1"/>
</dbReference>
<evidence type="ECO:0000256" key="4">
    <source>
        <dbReference type="ARBA" id="ARBA00022989"/>
    </source>
</evidence>
<organism evidence="9 10">
    <name type="scientific">Coniophora puteana (strain RWD-64-598)</name>
    <name type="common">Brown rot fungus</name>
    <dbReference type="NCBI Taxonomy" id="741705"/>
    <lineage>
        <taxon>Eukaryota</taxon>
        <taxon>Fungi</taxon>
        <taxon>Dikarya</taxon>
        <taxon>Basidiomycota</taxon>
        <taxon>Agaricomycotina</taxon>
        <taxon>Agaricomycetes</taxon>
        <taxon>Agaricomycetidae</taxon>
        <taxon>Boletales</taxon>
        <taxon>Coniophorineae</taxon>
        <taxon>Coniophoraceae</taxon>
        <taxon>Coniophora</taxon>
    </lineage>
</organism>
<feature type="transmembrane region" description="Helical" evidence="7">
    <location>
        <begin position="103"/>
        <end position="121"/>
    </location>
</feature>
<keyword evidence="5 7" id="KW-0472">Membrane</keyword>
<comment type="caution">
    <text evidence="9">The sequence shown here is derived from an EMBL/GenBank/DDBJ whole genome shotgun (WGS) entry which is preliminary data.</text>
</comment>
<dbReference type="OMA" id="ICRPEHE"/>
<feature type="transmembrane region" description="Helical" evidence="7">
    <location>
        <begin position="358"/>
        <end position="376"/>
    </location>
</feature>
<dbReference type="Pfam" id="PF07690">
    <property type="entry name" value="MFS_1"/>
    <property type="match status" value="1"/>
</dbReference>
<dbReference type="SUPFAM" id="SSF103473">
    <property type="entry name" value="MFS general substrate transporter"/>
    <property type="match status" value="1"/>
</dbReference>
<evidence type="ECO:0000256" key="5">
    <source>
        <dbReference type="ARBA" id="ARBA00023136"/>
    </source>
</evidence>
<keyword evidence="4 7" id="KW-1133">Transmembrane helix</keyword>
<feature type="transmembrane region" description="Helical" evidence="7">
    <location>
        <begin position="388"/>
        <end position="415"/>
    </location>
</feature>
<feature type="transmembrane region" description="Helical" evidence="7">
    <location>
        <begin position="286"/>
        <end position="307"/>
    </location>
</feature>
<dbReference type="RefSeq" id="XP_007765769.1">
    <property type="nucleotide sequence ID" value="XM_007767579.1"/>
</dbReference>
<sequence>MSSQRAVDEETPLLQHEQRPKARTPLPWRQFSIILFLQLAEPLTSQVISPFAPQLIRDIGITHGDESKVGHYVGLMHSLFFATQALTVLHWSRVSDHIGRKPVILTGLFGLSISMYCFGLSKTFVGLVMSRALNGALNGNIGVIKSMMVEITDETSLPQAYAYMPIAWSTGGTLGPLIGGALSRPADRFPNTFGAWEFFKEYPYFLACAVPATFSALAWVVTFLFLKETVPTQWSLSRLFRRKEEDVATAVPSPTESSETLAAPETAPKGDENKPLPLRKLLIPRVIVAAGNYAALSLVDIAFRAIQPLFFATPIALGGLGLDPPKIGTILAVYGIINGLTQIFFFADLNDRLGTKNLYTISIASGVPLMLTFPIINAMVKADGITTSVWAMIGVQIMLSVTLNLAYASIFIFIAAASPNRASLGATNGMAQMVVSIMRAIGPASSTSTFSFSIREHQDGWIAYCLLMVLVVIALVGTTFLPRRLWKN</sequence>
<feature type="region of interest" description="Disordered" evidence="6">
    <location>
        <begin position="1"/>
        <end position="20"/>
    </location>
</feature>
<dbReference type="Proteomes" id="UP000053558">
    <property type="component" value="Unassembled WGS sequence"/>
</dbReference>
<dbReference type="EMBL" id="JH711575">
    <property type="protein sequence ID" value="EIW83914.1"/>
    <property type="molecule type" value="Genomic_DNA"/>
</dbReference>
<dbReference type="InterPro" id="IPR036259">
    <property type="entry name" value="MFS_trans_sf"/>
</dbReference>
<dbReference type="GO" id="GO:0022857">
    <property type="term" value="F:transmembrane transporter activity"/>
    <property type="evidence" value="ECO:0007669"/>
    <property type="project" value="InterPro"/>
</dbReference>
<dbReference type="InterPro" id="IPR011701">
    <property type="entry name" value="MFS"/>
</dbReference>
<feature type="domain" description="Major facilitator superfamily (MFS) profile" evidence="8">
    <location>
        <begin position="30"/>
        <end position="486"/>
    </location>
</feature>
<dbReference type="GO" id="GO:0016020">
    <property type="term" value="C:membrane"/>
    <property type="evidence" value="ECO:0007669"/>
    <property type="project" value="UniProtKB-SubCell"/>
</dbReference>
<accession>A0A5M3MYP7</accession>
<evidence type="ECO:0000256" key="7">
    <source>
        <dbReference type="SAM" id="Phobius"/>
    </source>
</evidence>